<feature type="transmembrane region" description="Helical" evidence="1">
    <location>
        <begin position="233"/>
        <end position="252"/>
    </location>
</feature>
<name>A0A2S8FM81_9BACT</name>
<feature type="transmembrane region" description="Helical" evidence="1">
    <location>
        <begin position="128"/>
        <end position="147"/>
    </location>
</feature>
<feature type="transmembrane region" description="Helical" evidence="1">
    <location>
        <begin position="38"/>
        <end position="55"/>
    </location>
</feature>
<dbReference type="RefSeq" id="WP_105352946.1">
    <property type="nucleotide sequence ID" value="NZ_PUIA01000035.1"/>
</dbReference>
<feature type="transmembrane region" description="Helical" evidence="1">
    <location>
        <begin position="167"/>
        <end position="186"/>
    </location>
</feature>
<dbReference type="OrthoDB" id="9943815at2"/>
<sequence length="274" mass="30362">MNTHRSHVITRICLLLAFVWLVLFNAAVAFWACVPQPYSWPLLAGHACTLGVVVGGVSLPHWLRWFLFAGSMFYFRYATIQNEGGSDISPHMLILAIPILATAVGTVLLMWVTSLLKAEPVVRMPQFSIRQILLLMAGIGFALAAWLPYVSAMPVIVQRFKESPTAFYIHEMIVLGSVGLAIPLTAKTWWGKLIAGIITGVFIYSIPNSSPFVELRNTRFWANYEAIGSLLELYMMVIAIVALNIYVASWAVHSLQPIRPMEEAEANVSEPGSN</sequence>
<keyword evidence="1" id="KW-1133">Transmembrane helix</keyword>
<keyword evidence="1" id="KW-0812">Transmembrane</keyword>
<evidence type="ECO:0000256" key="1">
    <source>
        <dbReference type="SAM" id="Phobius"/>
    </source>
</evidence>
<feature type="transmembrane region" description="Helical" evidence="1">
    <location>
        <begin position="193"/>
        <end position="213"/>
    </location>
</feature>
<organism evidence="2 3">
    <name type="scientific">Blastopirellula marina</name>
    <dbReference type="NCBI Taxonomy" id="124"/>
    <lineage>
        <taxon>Bacteria</taxon>
        <taxon>Pseudomonadati</taxon>
        <taxon>Planctomycetota</taxon>
        <taxon>Planctomycetia</taxon>
        <taxon>Pirellulales</taxon>
        <taxon>Pirellulaceae</taxon>
        <taxon>Blastopirellula</taxon>
    </lineage>
</organism>
<proteinExistence type="predicted"/>
<comment type="caution">
    <text evidence="2">The sequence shown here is derived from an EMBL/GenBank/DDBJ whole genome shotgun (WGS) entry which is preliminary data.</text>
</comment>
<feature type="transmembrane region" description="Helical" evidence="1">
    <location>
        <begin position="92"/>
        <end position="116"/>
    </location>
</feature>
<evidence type="ECO:0000313" key="3">
    <source>
        <dbReference type="Proteomes" id="UP000240009"/>
    </source>
</evidence>
<gene>
    <name evidence="2" type="ORF">C5Y96_10655</name>
</gene>
<dbReference type="Proteomes" id="UP000240009">
    <property type="component" value="Unassembled WGS sequence"/>
</dbReference>
<dbReference type="AlphaFoldDB" id="A0A2S8FM81"/>
<feature type="transmembrane region" description="Helical" evidence="1">
    <location>
        <begin position="62"/>
        <end position="80"/>
    </location>
</feature>
<dbReference type="EMBL" id="PUIA01000035">
    <property type="protein sequence ID" value="PQO33303.1"/>
    <property type="molecule type" value="Genomic_DNA"/>
</dbReference>
<feature type="transmembrane region" description="Helical" evidence="1">
    <location>
        <begin position="12"/>
        <end position="32"/>
    </location>
</feature>
<reference evidence="2 3" key="1">
    <citation type="submission" date="2018-02" db="EMBL/GenBank/DDBJ databases">
        <title>Comparative genomes isolates from brazilian mangrove.</title>
        <authorList>
            <person name="Araujo J.E."/>
            <person name="Taketani R.G."/>
            <person name="Silva M.C.P."/>
            <person name="Loureco M.V."/>
            <person name="Andreote F.D."/>
        </authorList>
    </citation>
    <scope>NUCLEOTIDE SEQUENCE [LARGE SCALE GENOMIC DNA]</scope>
    <source>
        <strain evidence="2 3">HEX-2 MGV</strain>
    </source>
</reference>
<evidence type="ECO:0000313" key="2">
    <source>
        <dbReference type="EMBL" id="PQO33303.1"/>
    </source>
</evidence>
<accession>A0A2S8FM81</accession>
<keyword evidence="1" id="KW-0472">Membrane</keyword>
<protein>
    <submittedName>
        <fullName evidence="2">Uncharacterized protein</fullName>
    </submittedName>
</protein>